<dbReference type="PANTHER" id="PTHR30221">
    <property type="entry name" value="SMALL-CONDUCTANCE MECHANOSENSITIVE CHANNEL"/>
    <property type="match status" value="1"/>
</dbReference>
<evidence type="ECO:0000313" key="12">
    <source>
        <dbReference type="Proteomes" id="UP000005012"/>
    </source>
</evidence>
<sequence>MNTDDVTGALNDATNWFAANQDLLVQYAVNIVSAIVILIVGMMIAKWVGRGLHRVMTARGIDPTVSEFLSAIVRYTVVAFTFIAVLGKIGVQTASVIAVLGAAGLAVGLALQNSLGNFAAGVLLVVFRPLRAGEYVQIGAVEGTVQNVQIFSTTLRTADDRIIVIPNGKIIADNIINITREPDRRTDIIVGVAYDSDIDLVKKVLGDIVAVDERILHDKGVTIRLHEMAPSSLNYLVRFWAKNGDTWPVYWDLMENFKRALDKHDIGIPFPQMDVHLHQQAAVAVKKDMTE</sequence>
<dbReference type="AlphaFoldDB" id="A0A140NKA8"/>
<gene>
    <name evidence="11" type="ordered locus">S70_03665</name>
</gene>
<evidence type="ECO:0000256" key="3">
    <source>
        <dbReference type="ARBA" id="ARBA00022475"/>
    </source>
</evidence>
<dbReference type="OrthoDB" id="9809206at2"/>
<feature type="transmembrane region" description="Helical" evidence="7">
    <location>
        <begin position="24"/>
        <end position="48"/>
    </location>
</feature>
<dbReference type="InterPro" id="IPR010920">
    <property type="entry name" value="LSM_dom_sf"/>
</dbReference>
<dbReference type="SUPFAM" id="SSF82689">
    <property type="entry name" value="Mechanosensitive channel protein MscS (YggB), C-terminal domain"/>
    <property type="match status" value="1"/>
</dbReference>
<keyword evidence="7" id="KW-0813">Transport</keyword>
<organism evidence="11 12">
    <name type="scientific">Providencia stuartii (strain MRSN 2154)</name>
    <dbReference type="NCBI Taxonomy" id="1157951"/>
    <lineage>
        <taxon>Bacteria</taxon>
        <taxon>Pseudomonadati</taxon>
        <taxon>Pseudomonadota</taxon>
        <taxon>Gammaproteobacteria</taxon>
        <taxon>Enterobacterales</taxon>
        <taxon>Morganellaceae</taxon>
        <taxon>Providencia</taxon>
    </lineage>
</organism>
<keyword evidence="7" id="KW-0997">Cell inner membrane</keyword>
<dbReference type="GO" id="GO:0005886">
    <property type="term" value="C:plasma membrane"/>
    <property type="evidence" value="ECO:0007669"/>
    <property type="project" value="UniProtKB-SubCell"/>
</dbReference>
<dbReference type="GO" id="GO:0008381">
    <property type="term" value="F:mechanosensitive monoatomic ion channel activity"/>
    <property type="evidence" value="ECO:0007669"/>
    <property type="project" value="InterPro"/>
</dbReference>
<dbReference type="PROSITE" id="PS01246">
    <property type="entry name" value="UPF0003"/>
    <property type="match status" value="1"/>
</dbReference>
<feature type="transmembrane region" description="Helical" evidence="7">
    <location>
        <begin position="97"/>
        <end position="127"/>
    </location>
</feature>
<dbReference type="Pfam" id="PF00924">
    <property type="entry name" value="MS_channel_2nd"/>
    <property type="match status" value="1"/>
</dbReference>
<dbReference type="PATRIC" id="fig|1157951.4.peg.724"/>
<dbReference type="Gene3D" id="2.30.30.60">
    <property type="match status" value="1"/>
</dbReference>
<keyword evidence="5 7" id="KW-1133">Transmembrane helix</keyword>
<keyword evidence="7" id="KW-0407">Ion channel</keyword>
<dbReference type="RefSeq" id="WP_014656391.1">
    <property type="nucleotide sequence ID" value="NC_017731.1"/>
</dbReference>
<feature type="domain" description="Mechanosensitive ion channel MscS C-terminal" evidence="9">
    <location>
        <begin position="188"/>
        <end position="268"/>
    </location>
</feature>
<protein>
    <recommendedName>
        <fullName evidence="7">Small-conductance mechanosensitive channel</fullName>
    </recommendedName>
</protein>
<evidence type="ECO:0000256" key="5">
    <source>
        <dbReference type="ARBA" id="ARBA00022989"/>
    </source>
</evidence>
<dbReference type="InterPro" id="IPR045275">
    <property type="entry name" value="MscS_archaea/bacteria_type"/>
</dbReference>
<dbReference type="SUPFAM" id="SSF82861">
    <property type="entry name" value="Mechanosensitive channel protein MscS (YggB), transmembrane region"/>
    <property type="match status" value="1"/>
</dbReference>
<dbReference type="InterPro" id="IPR023408">
    <property type="entry name" value="MscS_beta-dom_sf"/>
</dbReference>
<evidence type="ECO:0000313" key="11">
    <source>
        <dbReference type="EMBL" id="AFH92616.1"/>
    </source>
</evidence>
<dbReference type="Pfam" id="PF21088">
    <property type="entry name" value="MS_channel_1st"/>
    <property type="match status" value="1"/>
</dbReference>
<dbReference type="Pfam" id="PF21082">
    <property type="entry name" value="MS_channel_3rd"/>
    <property type="match status" value="1"/>
</dbReference>
<evidence type="ECO:0000256" key="6">
    <source>
        <dbReference type="ARBA" id="ARBA00023136"/>
    </source>
</evidence>
<keyword evidence="3" id="KW-1003">Cell membrane</keyword>
<dbReference type="Pfam" id="PF05552">
    <property type="entry name" value="MS_channel_1st_1"/>
    <property type="match status" value="1"/>
</dbReference>
<keyword evidence="4 7" id="KW-0812">Transmembrane</keyword>
<evidence type="ECO:0000256" key="7">
    <source>
        <dbReference type="RuleBase" id="RU369025"/>
    </source>
</evidence>
<dbReference type="InterPro" id="IPR008910">
    <property type="entry name" value="MSC_TM_helix"/>
</dbReference>
<dbReference type="InterPro" id="IPR011066">
    <property type="entry name" value="MscS_channel_C_sf"/>
</dbReference>
<comment type="subunit">
    <text evidence="7">Homoheptamer.</text>
</comment>
<evidence type="ECO:0000256" key="4">
    <source>
        <dbReference type="ARBA" id="ARBA00022692"/>
    </source>
</evidence>
<reference evidence="11 12" key="1">
    <citation type="journal article" date="2012" name="J. Bacteriol.">
        <title>Complete Genome Sequence of Providencia stuartii Clinical Isolate MRSN 2154.</title>
        <authorList>
            <person name="Clifford R.J."/>
            <person name="Hang J."/>
            <person name="Riley M.C."/>
            <person name="Onmus-Leone F."/>
            <person name="Kuschner R.A."/>
            <person name="Lesho E.P."/>
            <person name="Waterman P.E."/>
        </authorList>
    </citation>
    <scope>NUCLEOTIDE SEQUENCE [LARGE SCALE GENOMIC DNA]</scope>
    <source>
        <strain evidence="11 12">MRSN 2154</strain>
    </source>
</reference>
<dbReference type="NCBIfam" id="NF007662">
    <property type="entry name" value="PRK10334.1"/>
    <property type="match status" value="1"/>
</dbReference>
<feature type="transmembrane region" description="Helical" evidence="7">
    <location>
        <begin position="68"/>
        <end position="91"/>
    </location>
</feature>
<comment type="caution">
    <text evidence="7">Lacks conserved residue(s) required for the propagation of feature annotation.</text>
</comment>
<evidence type="ECO:0000259" key="9">
    <source>
        <dbReference type="Pfam" id="PF21082"/>
    </source>
</evidence>
<reference evidence="12" key="2">
    <citation type="submission" date="2012-04" db="EMBL/GenBank/DDBJ databases">
        <title>Complete genome sequence of Providencia stuartii clinical isolate MRSN 2154.</title>
        <authorList>
            <person name="Clifford R.J."/>
            <person name="Hang J."/>
            <person name="Riley M.C."/>
            <person name="Onmus-Leone F."/>
            <person name="Kuschner R.A."/>
            <person name="Lesho E.P."/>
            <person name="Waterman P.E."/>
        </authorList>
    </citation>
    <scope>NUCLEOTIDE SEQUENCE [LARGE SCALE GENOMIC DNA]</scope>
    <source>
        <strain evidence="12">MRSN 2154</strain>
    </source>
</reference>
<dbReference type="GeneID" id="93518533"/>
<feature type="domain" description="Mechanosensitive ion channel MscS" evidence="8">
    <location>
        <begin position="113"/>
        <end position="180"/>
    </location>
</feature>
<proteinExistence type="inferred from homology"/>
<dbReference type="Proteomes" id="UP000005012">
    <property type="component" value="Chromosome"/>
</dbReference>
<dbReference type="SUPFAM" id="SSF50182">
    <property type="entry name" value="Sm-like ribonucleoproteins"/>
    <property type="match status" value="1"/>
</dbReference>
<dbReference type="KEGG" id="psi:S70_03665"/>
<dbReference type="FunFam" id="2.30.30.60:FF:000001">
    <property type="entry name" value="MscS Mechanosensitive ion channel"/>
    <property type="match status" value="1"/>
</dbReference>
<comment type="subcellular location">
    <subcellularLocation>
        <location evidence="7">Cell inner membrane</location>
        <topology evidence="7">Multi-pass membrane protein</topology>
    </subcellularLocation>
    <subcellularLocation>
        <location evidence="1">Cell membrane</location>
        <topology evidence="1">Multi-pass membrane protein</topology>
    </subcellularLocation>
</comment>
<evidence type="ECO:0000256" key="2">
    <source>
        <dbReference type="ARBA" id="ARBA00008017"/>
    </source>
</evidence>
<comment type="function">
    <text evidence="7">Mechanosensitive channel that participates in the regulation of osmotic pressure changes within the cell, opening in response to stretch forces in the membrane lipid bilayer, without the need for other proteins. Contributes to normal resistance to hypoosmotic shock. Forms an ion channel of 1.0 nanosiemens conductance with a slight preference for anions.</text>
</comment>
<dbReference type="Gene3D" id="1.10.287.1260">
    <property type="match status" value="1"/>
</dbReference>
<evidence type="ECO:0000259" key="8">
    <source>
        <dbReference type="Pfam" id="PF00924"/>
    </source>
</evidence>
<dbReference type="InterPro" id="IPR049278">
    <property type="entry name" value="MS_channel_C"/>
</dbReference>
<feature type="domain" description="Mechanosensitive ion channel transmembrane helices 2/3" evidence="10">
    <location>
        <begin position="72"/>
        <end position="112"/>
    </location>
</feature>
<dbReference type="InterPro" id="IPR049142">
    <property type="entry name" value="MS_channel_1st"/>
</dbReference>
<evidence type="ECO:0000259" key="10">
    <source>
        <dbReference type="Pfam" id="PF21088"/>
    </source>
</evidence>
<dbReference type="HOGENOM" id="CLU_037945_1_1_6"/>
<keyword evidence="7" id="KW-0406">Ion transport</keyword>
<name>A0A140NKA8_PROSM</name>
<evidence type="ECO:0000256" key="1">
    <source>
        <dbReference type="ARBA" id="ARBA00004651"/>
    </source>
</evidence>
<dbReference type="Gene3D" id="3.30.70.100">
    <property type="match status" value="1"/>
</dbReference>
<keyword evidence="6 7" id="KW-0472">Membrane</keyword>
<dbReference type="InterPro" id="IPR011014">
    <property type="entry name" value="MscS_channel_TM-2"/>
</dbReference>
<dbReference type="EMBL" id="CP003488">
    <property type="protein sequence ID" value="AFH92616.1"/>
    <property type="molecule type" value="Genomic_DNA"/>
</dbReference>
<comment type="similarity">
    <text evidence="2 7">Belongs to the MscS (TC 1.A.23) family.</text>
</comment>
<accession>A0A140NKA8</accession>
<dbReference type="InterPro" id="IPR006685">
    <property type="entry name" value="MscS_channel_2nd"/>
</dbReference>
<dbReference type="PANTHER" id="PTHR30221:SF1">
    <property type="entry name" value="SMALL-CONDUCTANCE MECHANOSENSITIVE CHANNEL"/>
    <property type="match status" value="1"/>
</dbReference>
<dbReference type="InterPro" id="IPR006686">
    <property type="entry name" value="MscS_channel_CS"/>
</dbReference>